<feature type="domain" description="SnoaL-like" evidence="1">
    <location>
        <begin position="3"/>
        <end position="114"/>
    </location>
</feature>
<evidence type="ECO:0000259" key="1">
    <source>
        <dbReference type="Pfam" id="PF13474"/>
    </source>
</evidence>
<keyword evidence="3" id="KW-1185">Reference proteome</keyword>
<reference evidence="2" key="1">
    <citation type="submission" date="2020-11" db="EMBL/GenBank/DDBJ databases">
        <title>Nocardioides sp. nov., isolated from Soil of Cynanchum wilfordii Hemsley rhizosphere.</title>
        <authorList>
            <person name="Lee J.-S."/>
            <person name="Suh M.K."/>
            <person name="Kim J.-S."/>
        </authorList>
    </citation>
    <scope>NUCLEOTIDE SEQUENCE</scope>
    <source>
        <strain evidence="2">KCTC 19275</strain>
    </source>
</reference>
<dbReference type="SUPFAM" id="SSF54427">
    <property type="entry name" value="NTF2-like"/>
    <property type="match status" value="1"/>
</dbReference>
<protein>
    <submittedName>
        <fullName evidence="2">Nuclear transport factor 2 family protein</fullName>
    </submittedName>
</protein>
<name>A0A930VJ88_9ACTN</name>
<sequence length="126" mass="13442">MLEMLEAMKTGDADVATAGLSEDLTTAIGTDAEEWWEGYDTSAKAFRAQLEVSGGLPIEMTDVRGYENDGMGWFEARGSVAVEGAAPAVVRMTGVLRREPDAWRVIQVHASAGIPNAELGMEGLPI</sequence>
<dbReference type="InterPro" id="IPR032710">
    <property type="entry name" value="NTF2-like_dom_sf"/>
</dbReference>
<gene>
    <name evidence="2" type="ORF">ISU07_20730</name>
</gene>
<dbReference type="Pfam" id="PF13474">
    <property type="entry name" value="SnoaL_3"/>
    <property type="match status" value="1"/>
</dbReference>
<dbReference type="Gene3D" id="3.10.450.50">
    <property type="match status" value="1"/>
</dbReference>
<accession>A0A930VJ88</accession>
<proteinExistence type="predicted"/>
<comment type="caution">
    <text evidence="2">The sequence shown here is derived from an EMBL/GenBank/DDBJ whole genome shotgun (WGS) entry which is preliminary data.</text>
</comment>
<dbReference type="Proteomes" id="UP000640489">
    <property type="component" value="Unassembled WGS sequence"/>
</dbReference>
<organism evidence="2 3">
    <name type="scientific">Nocardioides islandensis</name>
    <dbReference type="NCBI Taxonomy" id="433663"/>
    <lineage>
        <taxon>Bacteria</taxon>
        <taxon>Bacillati</taxon>
        <taxon>Actinomycetota</taxon>
        <taxon>Actinomycetes</taxon>
        <taxon>Propionibacteriales</taxon>
        <taxon>Nocardioidaceae</taxon>
        <taxon>Nocardioides</taxon>
    </lineage>
</organism>
<dbReference type="InterPro" id="IPR037401">
    <property type="entry name" value="SnoaL-like"/>
</dbReference>
<dbReference type="RefSeq" id="WP_194708741.1">
    <property type="nucleotide sequence ID" value="NZ_JADKPN010000016.1"/>
</dbReference>
<evidence type="ECO:0000313" key="3">
    <source>
        <dbReference type="Proteomes" id="UP000640489"/>
    </source>
</evidence>
<dbReference type="EMBL" id="JADKPN010000016">
    <property type="protein sequence ID" value="MBF4765562.1"/>
    <property type="molecule type" value="Genomic_DNA"/>
</dbReference>
<evidence type="ECO:0000313" key="2">
    <source>
        <dbReference type="EMBL" id="MBF4765562.1"/>
    </source>
</evidence>
<dbReference type="AlphaFoldDB" id="A0A930VJ88"/>